<keyword evidence="2" id="KW-0677">Repeat</keyword>
<dbReference type="SMART" id="SM00332">
    <property type="entry name" value="PP2Cc"/>
    <property type="match status" value="1"/>
</dbReference>
<dbReference type="InterPro" id="IPR001611">
    <property type="entry name" value="Leu-rich_rpt"/>
</dbReference>
<feature type="domain" description="PPM-type phosphatase" evidence="3">
    <location>
        <begin position="584"/>
        <end position="833"/>
    </location>
</feature>
<dbReference type="SUPFAM" id="SSF52058">
    <property type="entry name" value="L domain-like"/>
    <property type="match status" value="2"/>
</dbReference>
<evidence type="ECO:0000256" key="2">
    <source>
        <dbReference type="ARBA" id="ARBA00022737"/>
    </source>
</evidence>
<dbReference type="RefSeq" id="XP_004256519.1">
    <property type="nucleotide sequence ID" value="XM_004256471.1"/>
</dbReference>
<dbReference type="KEGG" id="eiv:EIN_424300"/>
<organism evidence="4 5">
    <name type="scientific">Entamoeba invadens IP1</name>
    <dbReference type="NCBI Taxonomy" id="370355"/>
    <lineage>
        <taxon>Eukaryota</taxon>
        <taxon>Amoebozoa</taxon>
        <taxon>Evosea</taxon>
        <taxon>Archamoebae</taxon>
        <taxon>Mastigamoebida</taxon>
        <taxon>Entamoebidae</taxon>
        <taxon>Entamoeba</taxon>
    </lineage>
</organism>
<dbReference type="PANTHER" id="PTHR48051">
    <property type="match status" value="1"/>
</dbReference>
<dbReference type="SMART" id="SM00369">
    <property type="entry name" value="LRR_TYP"/>
    <property type="match status" value="10"/>
</dbReference>
<dbReference type="InterPro" id="IPR032675">
    <property type="entry name" value="LRR_dom_sf"/>
</dbReference>
<dbReference type="Gene3D" id="3.80.10.10">
    <property type="entry name" value="Ribonuclease Inhibitor"/>
    <property type="match status" value="4"/>
</dbReference>
<dbReference type="InterPro" id="IPR036457">
    <property type="entry name" value="PPM-type-like_dom_sf"/>
</dbReference>
<dbReference type="SMART" id="SM00365">
    <property type="entry name" value="LRR_SD22"/>
    <property type="match status" value="5"/>
</dbReference>
<keyword evidence="4" id="KW-0378">Hydrolase</keyword>
<sequence>MAIVKQTDLRLKHIPDELCKTQSIYINVGELNFSNNDFEEIPETIQLFSTMKKVSFSNNQLKTLNDYLFILTDLESVCFNQNKLESLPKSIESLVKLTSLDVCANKLHTFGLTLPIKRLDLSANFFTTITLGATNLTFLDLSQNDLKEFPVLECPKLRQINASYNNIQGLPDQITLLSSLRNLDLKNNEITQLPLNFSLLTALTQLQLENNPISGVPPNFNTMRIKKLNVTATKNFLFEPIAELKELVYSKVNADILFDDYTPLKNLDTLDISNNRFKVLTATSTNLVTLNVSYNLISTLTLTPNCTVQKVFARHNCITAIDQTIFNNQKIAILDMSNNELQTLPMKMEMARLQHFNVGFNKLNHIDIDFLKVLTLTHLDISFNKIVTLPTQIGTLSNLKSLHITGNNIATLPLEFSQLISLTKLHASDNKFTTFPSVLLTLSTLAKLYISSNHFEELPMLSTLMNLQTFDASNCFITSGKSVINLIKLEQLNLSNNYISEPPTLTGCTALVYVDISYNSLQKCFDASQFKKIHMLDVSFNDLTEVPKHSDTTVVRYDGNTALHRFPFLPRFNNGLKFGSVPITCAGAQMCADRDEMQDAFICIPHFAAPEHFLLVAIDGHNGCYVPYMFSNRFPQIFYDMLSRDGGSLGIKEALYQSFDALQNEFAGDSKAVDGAVATVVFMTPTQIYTAQCGDCRAVYITSGGIIQLAPEHKTSDRKEQIRIRSEGGFVDNSMRVCGLLVARSVGDVKSKPILTHIPDITVIDRKADEEYLVVATDGVWDEVSNQKIHNILHSNRRVFRTSELVGLLKDTAYVSCVSTQIPDNIGIVLARF</sequence>
<dbReference type="PROSITE" id="PS51746">
    <property type="entry name" value="PPM_2"/>
    <property type="match status" value="1"/>
</dbReference>
<dbReference type="InterPro" id="IPR055414">
    <property type="entry name" value="LRR_R13L4/SHOC2-like"/>
</dbReference>
<dbReference type="OMA" id="RDRFGFM"/>
<dbReference type="SMART" id="SM00364">
    <property type="entry name" value="LRR_BAC"/>
    <property type="match status" value="11"/>
</dbReference>
<dbReference type="GeneID" id="14888769"/>
<dbReference type="Pfam" id="PF13855">
    <property type="entry name" value="LRR_8"/>
    <property type="match status" value="1"/>
</dbReference>
<gene>
    <name evidence="4" type="ORF">EIN_424300</name>
</gene>
<protein>
    <submittedName>
        <fullName evidence="4">Leucine-rich repeat containing protein, putative</fullName>
        <ecNumber evidence="4">3.1.3.16</ecNumber>
    </submittedName>
</protein>
<name>A0A0A1U5T1_ENTIV</name>
<evidence type="ECO:0000313" key="4">
    <source>
        <dbReference type="EMBL" id="ELP89748.1"/>
    </source>
</evidence>
<dbReference type="InterPro" id="IPR050216">
    <property type="entry name" value="LRR_domain-containing"/>
</dbReference>
<dbReference type="GO" id="GO:0005737">
    <property type="term" value="C:cytoplasm"/>
    <property type="evidence" value="ECO:0007669"/>
    <property type="project" value="TreeGrafter"/>
</dbReference>
<dbReference type="Proteomes" id="UP000014680">
    <property type="component" value="Unassembled WGS sequence"/>
</dbReference>
<reference evidence="4 5" key="1">
    <citation type="submission" date="2012-10" db="EMBL/GenBank/DDBJ databases">
        <authorList>
            <person name="Zafar N."/>
            <person name="Inman J."/>
            <person name="Hall N."/>
            <person name="Lorenzi H."/>
            <person name="Caler E."/>
        </authorList>
    </citation>
    <scope>NUCLEOTIDE SEQUENCE [LARGE SCALE GENOMIC DNA]</scope>
    <source>
        <strain evidence="4 5">IP1</strain>
    </source>
</reference>
<proteinExistence type="predicted"/>
<dbReference type="OrthoDB" id="676979at2759"/>
<keyword evidence="1" id="KW-0433">Leucine-rich repeat</keyword>
<dbReference type="GO" id="GO:0004722">
    <property type="term" value="F:protein serine/threonine phosphatase activity"/>
    <property type="evidence" value="ECO:0007669"/>
    <property type="project" value="UniProtKB-EC"/>
</dbReference>
<keyword evidence="5" id="KW-1185">Reference proteome</keyword>
<dbReference type="Gene3D" id="3.60.40.10">
    <property type="entry name" value="PPM-type phosphatase domain"/>
    <property type="match status" value="1"/>
</dbReference>
<dbReference type="Pfam" id="PF00481">
    <property type="entry name" value="PP2C"/>
    <property type="match status" value="1"/>
</dbReference>
<evidence type="ECO:0000256" key="1">
    <source>
        <dbReference type="ARBA" id="ARBA00022614"/>
    </source>
</evidence>
<evidence type="ECO:0000313" key="5">
    <source>
        <dbReference type="Proteomes" id="UP000014680"/>
    </source>
</evidence>
<dbReference type="InterPro" id="IPR003591">
    <property type="entry name" value="Leu-rich_rpt_typical-subtyp"/>
</dbReference>
<accession>A0A0A1U5T1</accession>
<dbReference type="InterPro" id="IPR001932">
    <property type="entry name" value="PPM-type_phosphatase-like_dom"/>
</dbReference>
<dbReference type="PANTHER" id="PTHR48051:SF54">
    <property type="entry name" value="LEUCINE-RICH REPEAT-CONTAINING PROTEIN"/>
    <property type="match status" value="1"/>
</dbReference>
<evidence type="ECO:0000259" key="3">
    <source>
        <dbReference type="PROSITE" id="PS51746"/>
    </source>
</evidence>
<dbReference type="AlphaFoldDB" id="A0A0A1U5T1"/>
<dbReference type="CDD" id="cd00143">
    <property type="entry name" value="PP2Cc"/>
    <property type="match status" value="1"/>
</dbReference>
<dbReference type="VEuPathDB" id="AmoebaDB:EIN_424300"/>
<dbReference type="Pfam" id="PF23598">
    <property type="entry name" value="LRR_14"/>
    <property type="match status" value="1"/>
</dbReference>
<dbReference type="EC" id="3.1.3.16" evidence="4"/>
<dbReference type="PROSITE" id="PS51450">
    <property type="entry name" value="LRR"/>
    <property type="match status" value="4"/>
</dbReference>
<dbReference type="SUPFAM" id="SSF81606">
    <property type="entry name" value="PP2C-like"/>
    <property type="match status" value="1"/>
</dbReference>
<dbReference type="EMBL" id="KB206573">
    <property type="protein sequence ID" value="ELP89748.1"/>
    <property type="molecule type" value="Genomic_DNA"/>
</dbReference>